<dbReference type="InterPro" id="IPR016066">
    <property type="entry name" value="A-D-PHexomutase_CS"/>
</dbReference>
<evidence type="ECO:0000256" key="3">
    <source>
        <dbReference type="ARBA" id="ARBA00022553"/>
    </source>
</evidence>
<dbReference type="GO" id="GO:0004614">
    <property type="term" value="F:phosphoglucomutase activity"/>
    <property type="evidence" value="ECO:0007669"/>
    <property type="project" value="UniProtKB-EC"/>
</dbReference>
<dbReference type="InterPro" id="IPR005844">
    <property type="entry name" value="A-D-PHexomutase_a/b/a-I"/>
</dbReference>
<keyword evidence="5 7" id="KW-0460">Magnesium</keyword>
<dbReference type="GO" id="GO:0000287">
    <property type="term" value="F:magnesium ion binding"/>
    <property type="evidence" value="ECO:0007669"/>
    <property type="project" value="InterPro"/>
</dbReference>
<feature type="domain" description="Alpha-D-phosphohexomutase alpha/beta/alpha" evidence="9">
    <location>
        <begin position="211"/>
        <end position="318"/>
    </location>
</feature>
<dbReference type="Pfam" id="PF02879">
    <property type="entry name" value="PGM_PMM_II"/>
    <property type="match status" value="1"/>
</dbReference>
<accession>A0A9E2KPM7</accession>
<keyword evidence="6 11" id="KW-0413">Isomerase</keyword>
<dbReference type="GO" id="GO:0008973">
    <property type="term" value="F:phosphopentomutase activity"/>
    <property type="evidence" value="ECO:0007669"/>
    <property type="project" value="TreeGrafter"/>
</dbReference>
<evidence type="ECO:0000313" key="11">
    <source>
        <dbReference type="EMBL" id="MBU3827363.1"/>
    </source>
</evidence>
<dbReference type="PROSITE" id="PS00710">
    <property type="entry name" value="PGM_PMM"/>
    <property type="match status" value="1"/>
</dbReference>
<dbReference type="Pfam" id="PF02878">
    <property type="entry name" value="PGM_PMM_I"/>
    <property type="match status" value="1"/>
</dbReference>
<evidence type="ECO:0000256" key="6">
    <source>
        <dbReference type="ARBA" id="ARBA00023235"/>
    </source>
</evidence>
<evidence type="ECO:0000256" key="1">
    <source>
        <dbReference type="ARBA" id="ARBA00001946"/>
    </source>
</evidence>
<evidence type="ECO:0000313" key="12">
    <source>
        <dbReference type="Proteomes" id="UP000824150"/>
    </source>
</evidence>
<protein>
    <submittedName>
        <fullName evidence="11">Phosphoglucomutase, alpha-D-glucose phosphate-specific</fullName>
        <ecNumber evidence="11">5.4.2.2</ecNumber>
    </submittedName>
</protein>
<dbReference type="InterPro" id="IPR005845">
    <property type="entry name" value="A-D-PHexomutase_a/b/a-II"/>
</dbReference>
<dbReference type="AlphaFoldDB" id="A0A9E2KPM7"/>
<evidence type="ECO:0000256" key="4">
    <source>
        <dbReference type="ARBA" id="ARBA00022723"/>
    </source>
</evidence>
<gene>
    <name evidence="11" type="ORF">IAA31_07755</name>
</gene>
<dbReference type="InterPro" id="IPR016055">
    <property type="entry name" value="A-D-PHexomutase_a/b/a-I/II/III"/>
</dbReference>
<dbReference type="InterPro" id="IPR005841">
    <property type="entry name" value="Alpha-D-phosphohexomutase_SF"/>
</dbReference>
<organism evidence="11 12">
    <name type="scientific">Candidatus Anaerobiospirillum merdipullorum</name>
    <dbReference type="NCBI Taxonomy" id="2838450"/>
    <lineage>
        <taxon>Bacteria</taxon>
        <taxon>Pseudomonadati</taxon>
        <taxon>Pseudomonadota</taxon>
        <taxon>Gammaproteobacteria</taxon>
        <taxon>Aeromonadales</taxon>
        <taxon>Succinivibrionaceae</taxon>
        <taxon>Anaerobiospirillum</taxon>
    </lineage>
</organism>
<proteinExistence type="inferred from homology"/>
<evidence type="ECO:0000256" key="5">
    <source>
        <dbReference type="ARBA" id="ARBA00022842"/>
    </source>
</evidence>
<dbReference type="Pfam" id="PF02880">
    <property type="entry name" value="PGM_PMM_III"/>
    <property type="match status" value="1"/>
</dbReference>
<reference evidence="11" key="2">
    <citation type="submission" date="2021-04" db="EMBL/GenBank/DDBJ databases">
        <authorList>
            <person name="Gilroy R."/>
        </authorList>
    </citation>
    <scope>NUCLEOTIDE SEQUENCE</scope>
    <source>
        <strain evidence="11">687</strain>
    </source>
</reference>
<keyword evidence="4 7" id="KW-0479">Metal-binding</keyword>
<comment type="caution">
    <text evidence="11">The sequence shown here is derived from an EMBL/GenBank/DDBJ whole genome shotgun (WGS) entry which is preliminary data.</text>
</comment>
<sequence>MQVGNKAGTLPANSALVNIQRLIAQYYEQEPDPSDPLQQVVFGTSGHRGCSLVGSYTLKHIAAIAQAIADLRASWGATGPLFIGIDTHALSEPALYTTLEVLCANQVDVVAAYDFAYTPTPVISREIVRHNFGRNTDLADGIIITPSHNPPTDGGFKYNPPLGGPASPFFTEPIAKRANEILQDGCRAVKRLSWRATQECPYLHFKDMLTPFVQELAQVINLPAIKASGLKIAVNPQGGASLRYWDRINELYGIGVTIINRDIDPNFSFIPYDYDNHQRMDCMSPYTMKPLLAVKDDYDLCIANDPDADRHGVVTKEGLLPSNHYLTSIMHYLCHHRANWPQGCGVGKTIGASMMMDKVIADAGFSVYETPIGFKWFSEGLFKQQLCFGCEESAGASYLDFSGKPFTTDKDGFLAGLAGAELCAISGLDLVSYYQRLTTKYGNPSYGRIDEPTTAQGKQAFVHLTAQSVQAQKLAGQQIVQVFTTAPGNHAPIGGIKVLADGCWFSARPSGTENIYKIYYESFLGPEHLELVRQEAVDIVTRALSAQ</sequence>
<comment type="cofactor">
    <cofactor evidence="1">
        <name>Mg(2+)</name>
        <dbReference type="ChEBI" id="CHEBI:18420"/>
    </cofactor>
</comment>
<dbReference type="Gene3D" id="3.40.120.10">
    <property type="entry name" value="Alpha-D-Glucose-1,6-Bisphosphate, subunit A, domain 3"/>
    <property type="match status" value="3"/>
</dbReference>
<name>A0A9E2KPM7_9GAMM</name>
<dbReference type="GO" id="GO:0006166">
    <property type="term" value="P:purine ribonucleoside salvage"/>
    <property type="evidence" value="ECO:0007669"/>
    <property type="project" value="TreeGrafter"/>
</dbReference>
<dbReference type="PRINTS" id="PR00509">
    <property type="entry name" value="PGMPMM"/>
</dbReference>
<dbReference type="InterPro" id="IPR005846">
    <property type="entry name" value="A-D-PHexomutase_a/b/a-III"/>
</dbReference>
<feature type="domain" description="Alpha-D-phosphohexomutase alpha/beta/alpha" evidence="8">
    <location>
        <begin position="41"/>
        <end position="181"/>
    </location>
</feature>
<dbReference type="GO" id="GO:0005975">
    <property type="term" value="P:carbohydrate metabolic process"/>
    <property type="evidence" value="ECO:0007669"/>
    <property type="project" value="InterPro"/>
</dbReference>
<dbReference type="EMBL" id="JAHLFG010000086">
    <property type="protein sequence ID" value="MBU3827363.1"/>
    <property type="molecule type" value="Genomic_DNA"/>
</dbReference>
<feature type="domain" description="Alpha-D-phosphohexomutase alpha/beta/alpha" evidence="10">
    <location>
        <begin position="322"/>
        <end position="441"/>
    </location>
</feature>
<evidence type="ECO:0000256" key="2">
    <source>
        <dbReference type="ARBA" id="ARBA00010231"/>
    </source>
</evidence>
<keyword evidence="3" id="KW-0597">Phosphoprotein</keyword>
<evidence type="ECO:0000259" key="9">
    <source>
        <dbReference type="Pfam" id="PF02879"/>
    </source>
</evidence>
<dbReference type="Gene3D" id="3.30.310.50">
    <property type="entry name" value="Alpha-D-phosphohexomutase, C-terminal domain"/>
    <property type="match status" value="1"/>
</dbReference>
<reference evidence="11" key="1">
    <citation type="journal article" date="2021" name="PeerJ">
        <title>Extensive microbial diversity within the chicken gut microbiome revealed by metagenomics and culture.</title>
        <authorList>
            <person name="Gilroy R."/>
            <person name="Ravi A."/>
            <person name="Getino M."/>
            <person name="Pursley I."/>
            <person name="Horton D.L."/>
            <person name="Alikhan N.F."/>
            <person name="Baker D."/>
            <person name="Gharbi K."/>
            <person name="Hall N."/>
            <person name="Watson M."/>
            <person name="Adriaenssens E.M."/>
            <person name="Foster-Nyarko E."/>
            <person name="Jarju S."/>
            <person name="Secka A."/>
            <person name="Antonio M."/>
            <person name="Oren A."/>
            <person name="Chaudhuri R.R."/>
            <person name="La Ragione R."/>
            <person name="Hildebrand F."/>
            <person name="Pallen M.J."/>
        </authorList>
    </citation>
    <scope>NUCLEOTIDE SEQUENCE</scope>
    <source>
        <strain evidence="11">687</strain>
    </source>
</reference>
<dbReference type="SUPFAM" id="SSF55957">
    <property type="entry name" value="Phosphoglucomutase, C-terminal domain"/>
    <property type="match status" value="1"/>
</dbReference>
<dbReference type="EC" id="5.4.2.2" evidence="11"/>
<dbReference type="Proteomes" id="UP000824150">
    <property type="component" value="Unassembled WGS sequence"/>
</dbReference>
<evidence type="ECO:0000256" key="7">
    <source>
        <dbReference type="RuleBase" id="RU004326"/>
    </source>
</evidence>
<evidence type="ECO:0000259" key="8">
    <source>
        <dbReference type="Pfam" id="PF02878"/>
    </source>
</evidence>
<dbReference type="PANTHER" id="PTHR45745:SF1">
    <property type="entry name" value="PHOSPHOGLUCOMUTASE 2B-RELATED"/>
    <property type="match status" value="1"/>
</dbReference>
<dbReference type="InterPro" id="IPR036900">
    <property type="entry name" value="A-D-PHexomutase_C_sf"/>
</dbReference>
<dbReference type="PANTHER" id="PTHR45745">
    <property type="entry name" value="PHOSPHOMANNOMUTASE 45A"/>
    <property type="match status" value="1"/>
</dbReference>
<evidence type="ECO:0000259" key="10">
    <source>
        <dbReference type="Pfam" id="PF02880"/>
    </source>
</evidence>
<dbReference type="SUPFAM" id="SSF53738">
    <property type="entry name" value="Phosphoglucomutase, first 3 domains"/>
    <property type="match status" value="3"/>
</dbReference>
<comment type="similarity">
    <text evidence="2 7">Belongs to the phosphohexose mutase family.</text>
</comment>